<evidence type="ECO:0000313" key="2">
    <source>
        <dbReference type="Proteomes" id="UP001439875"/>
    </source>
</evidence>
<proteinExistence type="predicted"/>
<keyword evidence="2" id="KW-1185">Reference proteome</keyword>
<protein>
    <submittedName>
        <fullName evidence="1">Uncharacterized protein</fullName>
    </submittedName>
</protein>
<comment type="caution">
    <text evidence="1">The sequence shown here is derived from an EMBL/GenBank/DDBJ whole genome shotgun (WGS) entry which is preliminary data.</text>
</comment>
<evidence type="ECO:0000313" key="1">
    <source>
        <dbReference type="EMBL" id="MEQ2529576.1"/>
    </source>
</evidence>
<sequence>MIRNMDEIINGLANIALDNTFCYRRREEYDSTTDYLLSYVNEDDYEDEIWSYLNNEEIETYSIIEIWNKVKEFIIDEAINNF</sequence>
<organism evidence="1 2">
    <name type="scientific">Robertmurraya yapensis</name>
    <name type="common">ex Hitch et al 2024</name>
    <dbReference type="NCBI Taxonomy" id="3133160"/>
    <lineage>
        <taxon>Bacteria</taxon>
        <taxon>Bacillati</taxon>
        <taxon>Bacillota</taxon>
        <taxon>Bacilli</taxon>
        <taxon>Bacillales</taxon>
        <taxon>Bacillaceae</taxon>
        <taxon>Robertmurraya</taxon>
    </lineage>
</organism>
<dbReference type="Proteomes" id="UP001439875">
    <property type="component" value="Unassembled WGS sequence"/>
</dbReference>
<gene>
    <name evidence="1" type="ORF">WMO40_23160</name>
</gene>
<accession>A0ACC6SHI0</accession>
<reference evidence="1" key="1">
    <citation type="submission" date="2024-03" db="EMBL/GenBank/DDBJ databases">
        <title>Human intestinal bacterial collection.</title>
        <authorList>
            <person name="Pauvert C."/>
            <person name="Hitch T.C.A."/>
            <person name="Clavel T."/>
        </authorList>
    </citation>
    <scope>NUCLEOTIDE SEQUENCE</scope>
    <source>
        <strain evidence="1">CLA-AA-H227</strain>
    </source>
</reference>
<dbReference type="EMBL" id="JBBMEW010000041">
    <property type="protein sequence ID" value="MEQ2529576.1"/>
    <property type="molecule type" value="Genomic_DNA"/>
</dbReference>
<name>A0ACC6SHI0_9BACI</name>